<evidence type="ECO:0000313" key="1">
    <source>
        <dbReference type="EMBL" id="KRX11716.1"/>
    </source>
</evidence>
<reference evidence="1 2" key="1">
    <citation type="submission" date="2015-01" db="EMBL/GenBank/DDBJ databases">
        <title>Evolution of Trichinella species and genotypes.</title>
        <authorList>
            <person name="Korhonen P.K."/>
            <person name="Edoardo P."/>
            <person name="Giuseppe L.R."/>
            <person name="Gasser R.B."/>
        </authorList>
    </citation>
    <scope>NUCLEOTIDE SEQUENCE [LARGE SCALE GENOMIC DNA]</scope>
    <source>
        <strain evidence="1">ISS37</strain>
    </source>
</reference>
<evidence type="ECO:0000313" key="2">
    <source>
        <dbReference type="Proteomes" id="UP000054630"/>
    </source>
</evidence>
<accession>A0A0V0RB47</accession>
<comment type="caution">
    <text evidence="1">The sequence shown here is derived from an EMBL/GenBank/DDBJ whole genome shotgun (WGS) entry which is preliminary data.</text>
</comment>
<dbReference type="EMBL" id="JYDL01001550">
    <property type="protein sequence ID" value="KRX11716.1"/>
    <property type="molecule type" value="Genomic_DNA"/>
</dbReference>
<name>A0A0V0RB47_9BILA</name>
<proteinExistence type="predicted"/>
<protein>
    <submittedName>
        <fullName evidence="1">Uncharacterized protein</fullName>
    </submittedName>
</protein>
<sequence length="31" mass="3474">MTLLDACSNLKYAETKNKTITGNIIYIALKE</sequence>
<dbReference type="AlphaFoldDB" id="A0A0V0RB47"/>
<dbReference type="Proteomes" id="UP000054630">
    <property type="component" value="Unassembled WGS sequence"/>
</dbReference>
<organism evidence="1 2">
    <name type="scientific">Trichinella nelsoni</name>
    <dbReference type="NCBI Taxonomy" id="6336"/>
    <lineage>
        <taxon>Eukaryota</taxon>
        <taxon>Metazoa</taxon>
        <taxon>Ecdysozoa</taxon>
        <taxon>Nematoda</taxon>
        <taxon>Enoplea</taxon>
        <taxon>Dorylaimia</taxon>
        <taxon>Trichinellida</taxon>
        <taxon>Trichinellidae</taxon>
        <taxon>Trichinella</taxon>
    </lineage>
</organism>
<keyword evidence="2" id="KW-1185">Reference proteome</keyword>
<gene>
    <name evidence="1" type="ORF">T07_2960</name>
</gene>